<dbReference type="Gene3D" id="2.40.70.10">
    <property type="entry name" value="Acid Proteases"/>
    <property type="match status" value="1"/>
</dbReference>
<dbReference type="GO" id="GO:0006508">
    <property type="term" value="P:proteolysis"/>
    <property type="evidence" value="ECO:0007669"/>
    <property type="project" value="UniProtKB-KW"/>
</dbReference>
<dbReference type="InterPro" id="IPR034122">
    <property type="entry name" value="Retropepsin-like_bacterial"/>
</dbReference>
<keyword evidence="2" id="KW-1185">Reference proteome</keyword>
<accession>A0A842IJY4</accession>
<reference evidence="1" key="1">
    <citation type="submission" date="2020-08" db="EMBL/GenBank/DDBJ databases">
        <title>Winogradskyella ouciana sp. nov., isolated from the hadal seawater of the Mariana Trench.</title>
        <authorList>
            <person name="He X."/>
        </authorList>
    </citation>
    <scope>NUCLEOTIDE SEQUENCE [LARGE SCALE GENOMIC DNA]</scope>
    <source>
        <strain evidence="1">KCTC 52348</strain>
    </source>
</reference>
<dbReference type="InterPro" id="IPR001969">
    <property type="entry name" value="Aspartic_peptidase_AS"/>
</dbReference>
<dbReference type="Proteomes" id="UP000533900">
    <property type="component" value="Unassembled WGS sequence"/>
</dbReference>
<dbReference type="CDD" id="cd05483">
    <property type="entry name" value="retropepsin_like_bacteria"/>
    <property type="match status" value="1"/>
</dbReference>
<dbReference type="Pfam" id="PF13650">
    <property type="entry name" value="Asp_protease_2"/>
    <property type="match status" value="1"/>
</dbReference>
<keyword evidence="1" id="KW-0378">Hydrolase</keyword>
<name>A0A842IJY4_9FLAO</name>
<proteinExistence type="predicted"/>
<keyword evidence="1" id="KW-0645">Protease</keyword>
<comment type="caution">
    <text evidence="1">The sequence shown here is derived from an EMBL/GenBank/DDBJ whole genome shotgun (WGS) entry which is preliminary data.</text>
</comment>
<evidence type="ECO:0000313" key="2">
    <source>
        <dbReference type="Proteomes" id="UP000533900"/>
    </source>
</evidence>
<dbReference type="EMBL" id="JACLCP010000001">
    <property type="protein sequence ID" value="MBC2843602.1"/>
    <property type="molecule type" value="Genomic_DNA"/>
</dbReference>
<sequence>METLTDFLINRGYSKVKLKLTKTNHFEIKASINGVNGRFILDTGASSSCVGFEAIERFNLKVKDSEIRAVGAGASDMLTQISSSNDLKIGKWKKRRVALILFNLSHVNNGLVNHNADPVDGIIGADILKKGKAIIDYEKKYLYLRMKDISKPKDS</sequence>
<protein>
    <submittedName>
        <fullName evidence="1">Clan AA aspartic protease</fullName>
    </submittedName>
</protein>
<dbReference type="GO" id="GO:0004190">
    <property type="term" value="F:aspartic-type endopeptidase activity"/>
    <property type="evidence" value="ECO:0007669"/>
    <property type="project" value="InterPro"/>
</dbReference>
<dbReference type="PROSITE" id="PS00141">
    <property type="entry name" value="ASP_PROTEASE"/>
    <property type="match status" value="1"/>
</dbReference>
<dbReference type="SUPFAM" id="SSF50630">
    <property type="entry name" value="Acid proteases"/>
    <property type="match status" value="1"/>
</dbReference>
<dbReference type="InterPro" id="IPR021109">
    <property type="entry name" value="Peptidase_aspartic_dom_sf"/>
</dbReference>
<dbReference type="RefSeq" id="WP_185787326.1">
    <property type="nucleotide sequence ID" value="NZ_JACLCP010000001.1"/>
</dbReference>
<dbReference type="AlphaFoldDB" id="A0A842IJY4"/>
<organism evidence="1 2">
    <name type="scientific">Winogradskyella flava</name>
    <dbReference type="NCBI Taxonomy" id="1884876"/>
    <lineage>
        <taxon>Bacteria</taxon>
        <taxon>Pseudomonadati</taxon>
        <taxon>Bacteroidota</taxon>
        <taxon>Flavobacteriia</taxon>
        <taxon>Flavobacteriales</taxon>
        <taxon>Flavobacteriaceae</taxon>
        <taxon>Winogradskyella</taxon>
    </lineage>
</organism>
<evidence type="ECO:0000313" key="1">
    <source>
        <dbReference type="EMBL" id="MBC2843602.1"/>
    </source>
</evidence>
<gene>
    <name evidence="1" type="ORF">H7F21_00725</name>
</gene>